<feature type="domain" description="HAT C-terminal dimerisation" evidence="6">
    <location>
        <begin position="176"/>
        <end position="215"/>
    </location>
</feature>
<feature type="non-terminal residue" evidence="7">
    <location>
        <position position="215"/>
    </location>
</feature>
<dbReference type="SUPFAM" id="SSF53098">
    <property type="entry name" value="Ribonuclease H-like"/>
    <property type="match status" value="1"/>
</dbReference>
<keyword evidence="3" id="KW-0863">Zinc-finger</keyword>
<keyword evidence="2" id="KW-0479">Metal-binding</keyword>
<dbReference type="InterPro" id="IPR012337">
    <property type="entry name" value="RNaseH-like_sf"/>
</dbReference>
<protein>
    <recommendedName>
        <fullName evidence="6">HAT C-terminal dimerisation domain-containing protein</fullName>
    </recommendedName>
</protein>
<accession>A0ABQ9HJP6</accession>
<keyword evidence="4" id="KW-0862">Zinc</keyword>
<keyword evidence="5" id="KW-0539">Nucleus</keyword>
<evidence type="ECO:0000256" key="4">
    <source>
        <dbReference type="ARBA" id="ARBA00022833"/>
    </source>
</evidence>
<evidence type="ECO:0000256" key="1">
    <source>
        <dbReference type="ARBA" id="ARBA00004123"/>
    </source>
</evidence>
<evidence type="ECO:0000313" key="7">
    <source>
        <dbReference type="EMBL" id="KAJ8884577.1"/>
    </source>
</evidence>
<name>A0ABQ9HJP6_9NEOP</name>
<dbReference type="PANTHER" id="PTHR46481">
    <property type="entry name" value="ZINC FINGER BED DOMAIN-CONTAINING PROTEIN 4"/>
    <property type="match status" value="1"/>
</dbReference>
<gene>
    <name evidence="7" type="ORF">PR048_016434</name>
</gene>
<comment type="caution">
    <text evidence="7">The sequence shown here is derived from an EMBL/GenBank/DDBJ whole genome shotgun (WGS) entry which is preliminary data.</text>
</comment>
<comment type="subcellular location">
    <subcellularLocation>
        <location evidence="1">Nucleus</location>
    </subcellularLocation>
</comment>
<evidence type="ECO:0000259" key="6">
    <source>
        <dbReference type="Pfam" id="PF05699"/>
    </source>
</evidence>
<evidence type="ECO:0000256" key="3">
    <source>
        <dbReference type="ARBA" id="ARBA00022771"/>
    </source>
</evidence>
<dbReference type="Pfam" id="PF05699">
    <property type="entry name" value="Dimer_Tnp_hAT"/>
    <property type="match status" value="1"/>
</dbReference>
<evidence type="ECO:0000256" key="2">
    <source>
        <dbReference type="ARBA" id="ARBA00022723"/>
    </source>
</evidence>
<reference evidence="7 8" key="1">
    <citation type="submission" date="2023-02" db="EMBL/GenBank/DDBJ databases">
        <title>LHISI_Scaffold_Assembly.</title>
        <authorList>
            <person name="Stuart O.P."/>
            <person name="Cleave R."/>
            <person name="Magrath M.J.L."/>
            <person name="Mikheyev A.S."/>
        </authorList>
    </citation>
    <scope>NUCLEOTIDE SEQUENCE [LARGE SCALE GENOMIC DNA]</scope>
    <source>
        <strain evidence="7">Daus_M_001</strain>
        <tissue evidence="7">Leg muscle</tissue>
    </source>
</reference>
<organism evidence="7 8">
    <name type="scientific">Dryococelus australis</name>
    <dbReference type="NCBI Taxonomy" id="614101"/>
    <lineage>
        <taxon>Eukaryota</taxon>
        <taxon>Metazoa</taxon>
        <taxon>Ecdysozoa</taxon>
        <taxon>Arthropoda</taxon>
        <taxon>Hexapoda</taxon>
        <taxon>Insecta</taxon>
        <taxon>Pterygota</taxon>
        <taxon>Neoptera</taxon>
        <taxon>Polyneoptera</taxon>
        <taxon>Phasmatodea</taxon>
        <taxon>Verophasmatodea</taxon>
        <taxon>Anareolatae</taxon>
        <taxon>Phasmatidae</taxon>
        <taxon>Eurycanthinae</taxon>
        <taxon>Dryococelus</taxon>
    </lineage>
</organism>
<dbReference type="Proteomes" id="UP001159363">
    <property type="component" value="Chromosome 4"/>
</dbReference>
<dbReference type="InterPro" id="IPR008906">
    <property type="entry name" value="HATC_C_dom"/>
</dbReference>
<dbReference type="PANTHER" id="PTHR46481:SF10">
    <property type="entry name" value="ZINC FINGER BED DOMAIN-CONTAINING PROTEIN 39"/>
    <property type="match status" value="1"/>
</dbReference>
<dbReference type="InterPro" id="IPR052035">
    <property type="entry name" value="ZnF_BED_domain_contain"/>
</dbReference>
<dbReference type="EMBL" id="JARBHB010000005">
    <property type="protein sequence ID" value="KAJ8884577.1"/>
    <property type="molecule type" value="Genomic_DNA"/>
</dbReference>
<evidence type="ECO:0000313" key="8">
    <source>
        <dbReference type="Proteomes" id="UP001159363"/>
    </source>
</evidence>
<evidence type="ECO:0000256" key="5">
    <source>
        <dbReference type="ARBA" id="ARBA00023242"/>
    </source>
</evidence>
<keyword evidence="8" id="KW-1185">Reference proteome</keyword>
<sequence>MKLKTFWLFCTHTKFDRAKFLENNKIRTVVSHFTRSTVSNERLLVPHNAGKEPKKLLPDMPTRWNSTFLTLHRSTAKMLKEVLLFQHIELILDRRFKTNAFTSDVATENVKKVFINIVSQMINDSSTTVSTPVVSSSELLTYVSTSQSSVWSSFDRQVASAKNTGTSKSRGITEECLLDRNDDPLQWWNTNKYNYSHLAKLIKENFCCVATSASC</sequence>
<proteinExistence type="predicted"/>